<dbReference type="InterPro" id="IPR000843">
    <property type="entry name" value="HTH_LacI"/>
</dbReference>
<dbReference type="EMBL" id="FUWX01000028">
    <property type="protein sequence ID" value="SKA05590.1"/>
    <property type="molecule type" value="Genomic_DNA"/>
</dbReference>
<dbReference type="PROSITE" id="PS50932">
    <property type="entry name" value="HTH_LACI_2"/>
    <property type="match status" value="1"/>
</dbReference>
<dbReference type="GO" id="GO:0003700">
    <property type="term" value="F:DNA-binding transcription factor activity"/>
    <property type="evidence" value="ECO:0007669"/>
    <property type="project" value="TreeGrafter"/>
</dbReference>
<dbReference type="PANTHER" id="PTHR30146">
    <property type="entry name" value="LACI-RELATED TRANSCRIPTIONAL REPRESSOR"/>
    <property type="match status" value="1"/>
</dbReference>
<dbReference type="SMART" id="SM00354">
    <property type="entry name" value="HTH_LACI"/>
    <property type="match status" value="1"/>
</dbReference>
<dbReference type="Pfam" id="PF00532">
    <property type="entry name" value="Peripla_BP_1"/>
    <property type="match status" value="1"/>
</dbReference>
<dbReference type="Proteomes" id="UP000191153">
    <property type="component" value="Unassembled WGS sequence"/>
</dbReference>
<keyword evidence="2" id="KW-0238">DNA-binding</keyword>
<dbReference type="RefSeq" id="WP_078694825.1">
    <property type="nucleotide sequence ID" value="NZ_FUWX01000028.1"/>
</dbReference>
<dbReference type="InterPro" id="IPR010982">
    <property type="entry name" value="Lambda_DNA-bd_dom_sf"/>
</dbReference>
<dbReference type="InterPro" id="IPR001761">
    <property type="entry name" value="Peripla_BP/Lac1_sug-bd_dom"/>
</dbReference>
<dbReference type="InterPro" id="IPR028082">
    <property type="entry name" value="Peripla_BP_I"/>
</dbReference>
<gene>
    <name evidence="5" type="ORF">SAMN02745174_02401</name>
</gene>
<dbReference type="OrthoDB" id="308642at2"/>
<reference evidence="5 6" key="1">
    <citation type="submission" date="2017-02" db="EMBL/GenBank/DDBJ databases">
        <authorList>
            <person name="Peterson S.W."/>
        </authorList>
    </citation>
    <scope>NUCLEOTIDE SEQUENCE [LARGE SCALE GENOMIC DNA]</scope>
    <source>
        <strain evidence="5 6">ATCC 700028</strain>
    </source>
</reference>
<name>A0A1T4QPA2_9FUSO</name>
<dbReference type="GO" id="GO:0000976">
    <property type="term" value="F:transcription cis-regulatory region binding"/>
    <property type="evidence" value="ECO:0007669"/>
    <property type="project" value="TreeGrafter"/>
</dbReference>
<dbReference type="PANTHER" id="PTHR30146:SF109">
    <property type="entry name" value="HTH-TYPE TRANSCRIPTIONAL REGULATOR GALS"/>
    <property type="match status" value="1"/>
</dbReference>
<organism evidence="5 6">
    <name type="scientific">Cetobacterium ceti</name>
    <dbReference type="NCBI Taxonomy" id="180163"/>
    <lineage>
        <taxon>Bacteria</taxon>
        <taxon>Fusobacteriati</taxon>
        <taxon>Fusobacteriota</taxon>
        <taxon>Fusobacteriia</taxon>
        <taxon>Fusobacteriales</taxon>
        <taxon>Fusobacteriaceae</taxon>
        <taxon>Cetobacterium</taxon>
    </lineage>
</organism>
<evidence type="ECO:0000259" key="4">
    <source>
        <dbReference type="PROSITE" id="PS50932"/>
    </source>
</evidence>
<dbReference type="CDD" id="cd01392">
    <property type="entry name" value="HTH_LacI"/>
    <property type="match status" value="1"/>
</dbReference>
<evidence type="ECO:0000313" key="5">
    <source>
        <dbReference type="EMBL" id="SKA05590.1"/>
    </source>
</evidence>
<keyword evidence="6" id="KW-1185">Reference proteome</keyword>
<protein>
    <submittedName>
        <fullName evidence="5">Transcriptional regulator, LacI family</fullName>
    </submittedName>
</protein>
<accession>A0A1T4QPA2</accession>
<evidence type="ECO:0000256" key="2">
    <source>
        <dbReference type="ARBA" id="ARBA00023125"/>
    </source>
</evidence>
<keyword evidence="1" id="KW-0805">Transcription regulation</keyword>
<dbReference type="Gene3D" id="1.10.260.40">
    <property type="entry name" value="lambda repressor-like DNA-binding domains"/>
    <property type="match status" value="1"/>
</dbReference>
<dbReference type="STRING" id="180163.SAMN02745174_02401"/>
<evidence type="ECO:0000256" key="1">
    <source>
        <dbReference type="ARBA" id="ARBA00023015"/>
    </source>
</evidence>
<evidence type="ECO:0000313" key="6">
    <source>
        <dbReference type="Proteomes" id="UP000191153"/>
    </source>
</evidence>
<dbReference type="CDD" id="cd06267">
    <property type="entry name" value="PBP1_LacI_sugar_binding-like"/>
    <property type="match status" value="1"/>
</dbReference>
<dbReference type="Pfam" id="PF00356">
    <property type="entry name" value="LacI"/>
    <property type="match status" value="1"/>
</dbReference>
<dbReference type="AlphaFoldDB" id="A0A1T4QPA2"/>
<evidence type="ECO:0000256" key="3">
    <source>
        <dbReference type="ARBA" id="ARBA00023163"/>
    </source>
</evidence>
<proteinExistence type="predicted"/>
<sequence>MTMKEIAQSLGLSVATVSRAINNKPNVNPKTKKLIKEFAEKIMYTPNAAAQQLAKKENKTIGILVPTLSNPFFSELIDNVCKLLYDNNYQVIIYNSNNDFSIEKASIKEMVAARVNGAIIILAKSSYEENPLMAFEKLNIPSILLDREMYSYEGAGIYLDNEKGAYEITKNLIVKNCKNIGFLTGNLNLKTASDRFMGYKRALAEHNIPFKEENIFYGDFTIKSGLDSYKKFNLNEIDGIFASNNLMLIGFLKGQKNKNRNIHLACFDKISLLEILDYNITFCEFSFDNICNNVLKFLENNEKNQIYITPMVKG</sequence>
<feature type="domain" description="HTH lacI-type" evidence="4">
    <location>
        <begin position="1"/>
        <end position="55"/>
    </location>
</feature>
<dbReference type="Gene3D" id="3.40.50.2300">
    <property type="match status" value="2"/>
</dbReference>
<dbReference type="SUPFAM" id="SSF53822">
    <property type="entry name" value="Periplasmic binding protein-like I"/>
    <property type="match status" value="1"/>
</dbReference>
<dbReference type="SUPFAM" id="SSF47413">
    <property type="entry name" value="lambda repressor-like DNA-binding domains"/>
    <property type="match status" value="1"/>
</dbReference>
<keyword evidence="3" id="KW-0804">Transcription</keyword>